<comment type="cofactor">
    <cofactor evidence="13">
        <name>iron-sulfur cluster</name>
        <dbReference type="ChEBI" id="CHEBI:30408"/>
    </cofactor>
</comment>
<dbReference type="InterPro" id="IPR013343">
    <property type="entry name" value="CRISPR-assoc_prot_Cas4"/>
</dbReference>
<evidence type="ECO:0000256" key="6">
    <source>
        <dbReference type="ARBA" id="ARBA00022723"/>
    </source>
</evidence>
<keyword evidence="10 13" id="KW-0411">Iron-sulfur</keyword>
<keyword evidence="11 13" id="KW-0051">Antiviral defense</keyword>
<evidence type="ECO:0000256" key="5">
    <source>
        <dbReference type="ARBA" id="ARBA00022722"/>
    </source>
</evidence>
<comment type="cofactor">
    <cofactor evidence="1">
        <name>[4Fe-4S] cluster</name>
        <dbReference type="ChEBI" id="CHEBI:49883"/>
    </cofactor>
</comment>
<evidence type="ECO:0000256" key="12">
    <source>
        <dbReference type="ARBA" id="ARBA00023211"/>
    </source>
</evidence>
<evidence type="ECO:0000256" key="9">
    <source>
        <dbReference type="ARBA" id="ARBA00023004"/>
    </source>
</evidence>
<evidence type="ECO:0000256" key="10">
    <source>
        <dbReference type="ARBA" id="ARBA00023014"/>
    </source>
</evidence>
<dbReference type="Pfam" id="PF01930">
    <property type="entry name" value="Cas_Cas4"/>
    <property type="match status" value="1"/>
</dbReference>
<evidence type="ECO:0000313" key="16">
    <source>
        <dbReference type="Proteomes" id="UP001218034"/>
    </source>
</evidence>
<evidence type="ECO:0000256" key="3">
    <source>
        <dbReference type="ARBA" id="ARBA00012768"/>
    </source>
</evidence>
<organism evidence="15 16">
    <name type="scientific">Candidatus Nanohalococcus occultus</name>
    <dbReference type="NCBI Taxonomy" id="2978047"/>
    <lineage>
        <taxon>Archaea</taxon>
        <taxon>Candidatus Nanohalarchaeota</taxon>
        <taxon>Candidatus Nanohalarchaeota incertae sedis</taxon>
        <taxon>Candidatus Nanohalococcus</taxon>
    </lineage>
</organism>
<evidence type="ECO:0000259" key="14">
    <source>
        <dbReference type="Pfam" id="PF01930"/>
    </source>
</evidence>
<keyword evidence="9 13" id="KW-0408">Iron</keyword>
<comment type="function">
    <text evidence="13">CRISPR (clustered regularly interspaced short palindromic repeat) is an adaptive immune system that provides protection against mobile genetic elements (viruses, transposable elements and conjugative plasmids). CRISPR clusters contain sequences complementary to antecedent mobile elements and target invading nucleic acids. CRISPR clusters are transcribed and processed into CRISPR RNA (crRNA).</text>
</comment>
<gene>
    <name evidence="15" type="primary">cas4</name>
    <name evidence="15" type="ORF">SVXNc_0340</name>
</gene>
<accession>A0ABY8CH90</accession>
<keyword evidence="7 13" id="KW-0378">Hydrolase</keyword>
<keyword evidence="16" id="KW-1185">Reference proteome</keyword>
<name>A0ABY8CH90_9ARCH</name>
<evidence type="ECO:0000256" key="2">
    <source>
        <dbReference type="ARBA" id="ARBA00009189"/>
    </source>
</evidence>
<evidence type="ECO:0000256" key="7">
    <source>
        <dbReference type="ARBA" id="ARBA00022801"/>
    </source>
</evidence>
<dbReference type="Gene3D" id="3.90.320.10">
    <property type="match status" value="1"/>
</dbReference>
<dbReference type="InterPro" id="IPR022765">
    <property type="entry name" value="Dna2/Cas4_DUF83"/>
</dbReference>
<feature type="domain" description="DUF83" evidence="14">
    <location>
        <begin position="11"/>
        <end position="173"/>
    </location>
</feature>
<evidence type="ECO:0000256" key="11">
    <source>
        <dbReference type="ARBA" id="ARBA00023118"/>
    </source>
</evidence>
<dbReference type="EMBL" id="CP104395">
    <property type="protein sequence ID" value="WEL19365.1"/>
    <property type="molecule type" value="Genomic_DNA"/>
</dbReference>
<keyword evidence="8 13" id="KW-0269">Exonuclease</keyword>
<keyword evidence="5 13" id="KW-0540">Nuclease</keyword>
<comment type="similarity">
    <text evidence="2 13">Belongs to the CRISPR-associated exonuclease Cas4 family.</text>
</comment>
<evidence type="ECO:0000256" key="13">
    <source>
        <dbReference type="RuleBase" id="RU365022"/>
    </source>
</evidence>
<dbReference type="Proteomes" id="UP001218034">
    <property type="component" value="Chromosome"/>
</dbReference>
<reference evidence="15 16" key="1">
    <citation type="submission" date="2022-09" db="EMBL/GenBank/DDBJ databases">
        <title>Xylan utilization by haloarchaea-nanohaloarchaea associations.</title>
        <authorList>
            <person name="Yakimov M."/>
        </authorList>
    </citation>
    <scope>NUCLEOTIDE SEQUENCE [LARGE SCALE GENOMIC DNA]</scope>
    <source>
        <strain evidence="15 16">SVXNc</strain>
    </source>
</reference>
<evidence type="ECO:0000256" key="8">
    <source>
        <dbReference type="ARBA" id="ARBA00022839"/>
    </source>
</evidence>
<evidence type="ECO:0000256" key="1">
    <source>
        <dbReference type="ARBA" id="ARBA00001966"/>
    </source>
</evidence>
<dbReference type="PANTHER" id="PTHR36531">
    <property type="entry name" value="CRISPR-ASSOCIATED EXONUCLEASE CAS4"/>
    <property type="match status" value="1"/>
</dbReference>
<dbReference type="GeneID" id="90589776"/>
<dbReference type="NCBIfam" id="TIGR00372">
    <property type="entry name" value="cas4"/>
    <property type="match status" value="1"/>
</dbReference>
<dbReference type="PANTHER" id="PTHR36531:SF6">
    <property type="entry name" value="DNA REPLICATION ATP-DEPENDENT HELICASE_NUCLEASE DNA2"/>
    <property type="match status" value="1"/>
</dbReference>
<dbReference type="InterPro" id="IPR011604">
    <property type="entry name" value="PDDEXK-like_dom_sf"/>
</dbReference>
<proteinExistence type="inferred from homology"/>
<dbReference type="EC" id="3.1.12.1" evidence="3 13"/>
<evidence type="ECO:0000313" key="15">
    <source>
        <dbReference type="EMBL" id="WEL19365.1"/>
    </source>
</evidence>
<evidence type="ECO:0000256" key="4">
    <source>
        <dbReference type="ARBA" id="ARBA00020049"/>
    </source>
</evidence>
<keyword evidence="12 13" id="KW-0464">Manganese</keyword>
<protein>
    <recommendedName>
        <fullName evidence="4 13">CRISPR-associated exonuclease Cas4</fullName>
        <ecNumber evidence="3 13">3.1.12.1</ecNumber>
    </recommendedName>
</protein>
<keyword evidence="6 13" id="KW-0479">Metal-binding</keyword>
<sequence>MEDKDLINVNSLNQYLYCPRRLWYQKFYDTTGNNYFLTDGKLKHEHKGERGGWTEEIYLESEDLGIHGKIDIMESKNNIPVERKRGDYYRQNDVIQLTAYCLLLEENTGQRVRTGTLYLHGTDERHRIQITKSHIEKLKQIIQKIQNLDPDNPPPLIDNRNKCKGCSARSYCMPEETEKLGEDGQGNLVDGK</sequence>
<dbReference type="InterPro" id="IPR051827">
    <property type="entry name" value="Cas4_exonuclease"/>
</dbReference>
<dbReference type="RefSeq" id="WP_347722236.1">
    <property type="nucleotide sequence ID" value="NZ_CP104395.1"/>
</dbReference>
<comment type="cofactor">
    <cofactor evidence="13">
        <name>Mg(2+)</name>
        <dbReference type="ChEBI" id="CHEBI:18420"/>
    </cofactor>
    <cofactor evidence="13">
        <name>Mn(2+)</name>
        <dbReference type="ChEBI" id="CHEBI:29035"/>
    </cofactor>
    <text evidence="13">Mg(2+) or Mn(2+) required for ssDNA cleavage activity.</text>
</comment>